<dbReference type="PRINTS" id="PR00789">
    <property type="entry name" value="OSIALOPTASE"/>
</dbReference>
<dbReference type="Pfam" id="PF00814">
    <property type="entry name" value="TsaD"/>
    <property type="match status" value="1"/>
</dbReference>
<name>A0A554LGY1_9BACT</name>
<reference evidence="8 9" key="1">
    <citation type="submission" date="2017-07" db="EMBL/GenBank/DDBJ databases">
        <title>Mechanisms for carbon and nitrogen cycling indicate functional differentiation within the Candidate Phyla Radiation.</title>
        <authorList>
            <person name="Danczak R.E."/>
            <person name="Johnston M.D."/>
            <person name="Kenah C."/>
            <person name="Slattery M."/>
            <person name="Wrighton K.C."/>
            <person name="Wilkins M.J."/>
        </authorList>
    </citation>
    <scope>NUCLEOTIDE SEQUENCE [LARGE SCALE GENOMIC DNA]</scope>
    <source>
        <strain evidence="8">Licking1014_96</strain>
    </source>
</reference>
<organism evidence="8 9">
    <name type="scientific">Candidatus Berkelbacteria bacterium Licking1014_96</name>
    <dbReference type="NCBI Taxonomy" id="2017149"/>
    <lineage>
        <taxon>Bacteria</taxon>
        <taxon>Candidatus Berkelbacteria</taxon>
    </lineage>
</organism>
<evidence type="ECO:0000313" key="9">
    <source>
        <dbReference type="Proteomes" id="UP000318296"/>
    </source>
</evidence>
<dbReference type="InterPro" id="IPR043129">
    <property type="entry name" value="ATPase_NBD"/>
</dbReference>
<sequence length="156" mass="16756">MHKNNPKILAIETSCDETAAAVLFGPEIKSNIIYSQLNLHRKTGGVVPEVASRAHTEKIIPVVRQALSAARVRLGSTAESRRVRPSQIDLIAVTVGPGLIGSLLVGVDTAKTLAYIFKKPIISINHVEAHIYANFVSKLPAASRQLPAASSPYLDQ</sequence>
<dbReference type="InterPro" id="IPR017860">
    <property type="entry name" value="Peptidase_M22_CS"/>
</dbReference>
<comment type="caution">
    <text evidence="8">The sequence shown here is derived from an EMBL/GenBank/DDBJ whole genome shotgun (WGS) entry which is preliminary data.</text>
</comment>
<dbReference type="AlphaFoldDB" id="A0A554LGY1"/>
<evidence type="ECO:0000256" key="4">
    <source>
        <dbReference type="ARBA" id="ARBA00022723"/>
    </source>
</evidence>
<evidence type="ECO:0000256" key="5">
    <source>
        <dbReference type="ARBA" id="ARBA00023315"/>
    </source>
</evidence>
<evidence type="ECO:0000313" key="8">
    <source>
        <dbReference type="EMBL" id="TSC92133.1"/>
    </source>
</evidence>
<dbReference type="InterPro" id="IPR000905">
    <property type="entry name" value="Gcp-like_dom"/>
</dbReference>
<evidence type="ECO:0000259" key="7">
    <source>
        <dbReference type="Pfam" id="PF00814"/>
    </source>
</evidence>
<dbReference type="PANTHER" id="PTHR11735">
    <property type="entry name" value="TRNA N6-ADENOSINE THREONYLCARBAMOYLTRANSFERASE"/>
    <property type="match status" value="1"/>
</dbReference>
<dbReference type="InterPro" id="IPR017861">
    <property type="entry name" value="KAE1/TsaD"/>
</dbReference>
<comment type="catalytic activity">
    <reaction evidence="6">
        <text>L-threonylcarbamoyladenylate + adenosine(37) in tRNA = N(6)-L-threonylcarbamoyladenosine(37) in tRNA + AMP + H(+)</text>
        <dbReference type="Rhea" id="RHEA:37059"/>
        <dbReference type="Rhea" id="RHEA-COMP:10162"/>
        <dbReference type="Rhea" id="RHEA-COMP:10163"/>
        <dbReference type="ChEBI" id="CHEBI:15378"/>
        <dbReference type="ChEBI" id="CHEBI:73682"/>
        <dbReference type="ChEBI" id="CHEBI:74411"/>
        <dbReference type="ChEBI" id="CHEBI:74418"/>
        <dbReference type="ChEBI" id="CHEBI:456215"/>
        <dbReference type="EC" id="2.3.1.234"/>
    </reaction>
</comment>
<dbReference type="Proteomes" id="UP000318296">
    <property type="component" value="Unassembled WGS sequence"/>
</dbReference>
<dbReference type="GO" id="GO:0006400">
    <property type="term" value="P:tRNA modification"/>
    <property type="evidence" value="ECO:0007669"/>
    <property type="project" value="UniProtKB-ARBA"/>
</dbReference>
<dbReference type="Gene3D" id="3.30.420.40">
    <property type="match status" value="1"/>
</dbReference>
<gene>
    <name evidence="8" type="ORF">CEN92_107</name>
</gene>
<dbReference type="GO" id="GO:0061711">
    <property type="term" value="F:tRNA N(6)-L-threonylcarbamoyladenine synthase activity"/>
    <property type="evidence" value="ECO:0007669"/>
    <property type="project" value="UniProtKB-EC"/>
</dbReference>
<keyword evidence="5" id="KW-0012">Acyltransferase</keyword>
<evidence type="ECO:0000256" key="3">
    <source>
        <dbReference type="ARBA" id="ARBA00022694"/>
    </source>
</evidence>
<dbReference type="PROSITE" id="PS01016">
    <property type="entry name" value="GLYCOPROTEASE"/>
    <property type="match status" value="1"/>
</dbReference>
<feature type="domain" description="Gcp-like" evidence="7">
    <location>
        <begin position="28"/>
        <end position="137"/>
    </location>
</feature>
<keyword evidence="2" id="KW-0808">Transferase</keyword>
<evidence type="ECO:0000256" key="2">
    <source>
        <dbReference type="ARBA" id="ARBA00022679"/>
    </source>
</evidence>
<dbReference type="SUPFAM" id="SSF53067">
    <property type="entry name" value="Actin-like ATPase domain"/>
    <property type="match status" value="1"/>
</dbReference>
<dbReference type="FunFam" id="3.30.420.40:FF:000012">
    <property type="entry name" value="tRNA N6-adenosine threonylcarbamoyltransferase"/>
    <property type="match status" value="1"/>
</dbReference>
<evidence type="ECO:0000256" key="6">
    <source>
        <dbReference type="ARBA" id="ARBA00048117"/>
    </source>
</evidence>
<evidence type="ECO:0000256" key="1">
    <source>
        <dbReference type="ARBA" id="ARBA00012156"/>
    </source>
</evidence>
<dbReference type="GO" id="GO:0070525">
    <property type="term" value="P:tRNA threonylcarbamoyladenosine metabolic process"/>
    <property type="evidence" value="ECO:0007669"/>
    <property type="project" value="UniProtKB-ARBA"/>
</dbReference>
<dbReference type="EMBL" id="VMGH01000014">
    <property type="protein sequence ID" value="TSC92133.1"/>
    <property type="molecule type" value="Genomic_DNA"/>
</dbReference>
<keyword evidence="4" id="KW-0479">Metal-binding</keyword>
<protein>
    <recommendedName>
        <fullName evidence="1">N(6)-L-threonylcarbamoyladenine synthase</fullName>
        <ecNumber evidence="1">2.3.1.234</ecNumber>
    </recommendedName>
</protein>
<keyword evidence="3" id="KW-0819">tRNA processing</keyword>
<dbReference type="EC" id="2.3.1.234" evidence="1"/>
<accession>A0A554LGY1</accession>
<dbReference type="PANTHER" id="PTHR11735:SF6">
    <property type="entry name" value="TRNA N6-ADENOSINE THREONYLCARBAMOYLTRANSFERASE, MITOCHONDRIAL"/>
    <property type="match status" value="1"/>
</dbReference>
<dbReference type="GO" id="GO:0046872">
    <property type="term" value="F:metal ion binding"/>
    <property type="evidence" value="ECO:0007669"/>
    <property type="project" value="UniProtKB-KW"/>
</dbReference>
<proteinExistence type="predicted"/>